<dbReference type="InterPro" id="IPR010075">
    <property type="entry name" value="PRibForGlyAmidine_synth_PurQ"/>
</dbReference>
<evidence type="ECO:0000256" key="2">
    <source>
        <dbReference type="ARBA" id="ARBA00022598"/>
    </source>
</evidence>
<keyword evidence="7 8" id="KW-0315">Glutamine amidotransferase</keyword>
<dbReference type="GO" id="GO:0005524">
    <property type="term" value="F:ATP binding"/>
    <property type="evidence" value="ECO:0007669"/>
    <property type="project" value="UniProtKB-KW"/>
</dbReference>
<name>A0A521AFF9_9BACT</name>
<reference evidence="9 10" key="1">
    <citation type="submission" date="2017-05" db="EMBL/GenBank/DDBJ databases">
        <authorList>
            <person name="Varghese N."/>
            <person name="Submissions S."/>
        </authorList>
    </citation>
    <scope>NUCLEOTIDE SEQUENCE [LARGE SCALE GENOMIC DNA]</scope>
    <source>
        <strain evidence="9 10">DSM 16304</strain>
    </source>
</reference>
<gene>
    <name evidence="8" type="primary">purQ</name>
    <name evidence="9" type="ORF">SAMN06269117_10197</name>
</gene>
<dbReference type="Proteomes" id="UP000317315">
    <property type="component" value="Unassembled WGS sequence"/>
</dbReference>
<keyword evidence="6 8" id="KW-0067">ATP-binding</keyword>
<keyword evidence="5 8" id="KW-0378">Hydrolase</keyword>
<keyword evidence="1 8" id="KW-0963">Cytoplasm</keyword>
<evidence type="ECO:0000256" key="8">
    <source>
        <dbReference type="HAMAP-Rule" id="MF_00421"/>
    </source>
</evidence>
<keyword evidence="4 8" id="KW-0658">Purine biosynthesis</keyword>
<evidence type="ECO:0000313" key="10">
    <source>
        <dbReference type="Proteomes" id="UP000317315"/>
    </source>
</evidence>
<keyword evidence="3 8" id="KW-0547">Nucleotide-binding</keyword>
<dbReference type="NCBIfam" id="TIGR01737">
    <property type="entry name" value="FGAM_synth_I"/>
    <property type="match status" value="1"/>
</dbReference>
<dbReference type="EC" id="6.3.5.3" evidence="8"/>
<evidence type="ECO:0000256" key="4">
    <source>
        <dbReference type="ARBA" id="ARBA00022755"/>
    </source>
</evidence>
<organism evidence="9 10">
    <name type="scientific">Balnearium lithotrophicum</name>
    <dbReference type="NCBI Taxonomy" id="223788"/>
    <lineage>
        <taxon>Bacteria</taxon>
        <taxon>Pseudomonadati</taxon>
        <taxon>Aquificota</taxon>
        <taxon>Aquificia</taxon>
        <taxon>Desulfurobacteriales</taxon>
        <taxon>Desulfurobacteriaceae</taxon>
        <taxon>Balnearium</taxon>
    </lineage>
</organism>
<evidence type="ECO:0000256" key="5">
    <source>
        <dbReference type="ARBA" id="ARBA00022801"/>
    </source>
</evidence>
<dbReference type="PANTHER" id="PTHR47552">
    <property type="entry name" value="PHOSPHORIBOSYLFORMYLGLYCINAMIDINE SYNTHASE SUBUNIT PURQ"/>
    <property type="match status" value="1"/>
</dbReference>
<dbReference type="EC" id="3.5.1.2" evidence="8"/>
<comment type="catalytic activity">
    <reaction evidence="8">
        <text>N(2)-formyl-N(1)-(5-phospho-beta-D-ribosyl)glycinamide + L-glutamine + ATP + H2O = 2-formamido-N(1)-(5-O-phospho-beta-D-ribosyl)acetamidine + L-glutamate + ADP + phosphate + H(+)</text>
        <dbReference type="Rhea" id="RHEA:17129"/>
        <dbReference type="ChEBI" id="CHEBI:15377"/>
        <dbReference type="ChEBI" id="CHEBI:15378"/>
        <dbReference type="ChEBI" id="CHEBI:29985"/>
        <dbReference type="ChEBI" id="CHEBI:30616"/>
        <dbReference type="ChEBI" id="CHEBI:43474"/>
        <dbReference type="ChEBI" id="CHEBI:58359"/>
        <dbReference type="ChEBI" id="CHEBI:147286"/>
        <dbReference type="ChEBI" id="CHEBI:147287"/>
        <dbReference type="ChEBI" id="CHEBI:456216"/>
        <dbReference type="EC" id="6.3.5.3"/>
    </reaction>
</comment>
<dbReference type="Pfam" id="PF13507">
    <property type="entry name" value="GATase_5"/>
    <property type="match status" value="1"/>
</dbReference>
<feature type="active site" evidence="8">
    <location>
        <position position="205"/>
    </location>
</feature>
<dbReference type="GO" id="GO:0006189">
    <property type="term" value="P:'de novo' IMP biosynthetic process"/>
    <property type="evidence" value="ECO:0007669"/>
    <property type="project" value="UniProtKB-UniRule"/>
</dbReference>
<keyword evidence="10" id="KW-1185">Reference proteome</keyword>
<dbReference type="HAMAP" id="MF_00421">
    <property type="entry name" value="PurQ"/>
    <property type="match status" value="1"/>
</dbReference>
<dbReference type="EMBL" id="FXTM01000001">
    <property type="protein sequence ID" value="SMO33539.1"/>
    <property type="molecule type" value="Genomic_DNA"/>
</dbReference>
<dbReference type="CDD" id="cd01740">
    <property type="entry name" value="GATase1_FGAR_AT"/>
    <property type="match status" value="1"/>
</dbReference>
<dbReference type="GO" id="GO:0004359">
    <property type="term" value="F:glutaminase activity"/>
    <property type="evidence" value="ECO:0007669"/>
    <property type="project" value="UniProtKB-EC"/>
</dbReference>
<dbReference type="NCBIfam" id="NF002957">
    <property type="entry name" value="PRK03619.1"/>
    <property type="match status" value="1"/>
</dbReference>
<dbReference type="RefSeq" id="WP_142933464.1">
    <property type="nucleotide sequence ID" value="NZ_FXTM01000001.1"/>
</dbReference>
<protein>
    <recommendedName>
        <fullName evidence="8">Phosphoribosylformylglycinamidine synthase subunit PurQ</fullName>
        <shortName evidence="8">FGAM synthase</shortName>
        <ecNumber evidence="8">6.3.5.3</ecNumber>
    </recommendedName>
    <alternativeName>
        <fullName evidence="8">Formylglycinamide ribonucleotide amidotransferase subunit I</fullName>
        <shortName evidence="8">FGAR amidotransferase I</shortName>
        <shortName evidence="8">FGAR-AT I</shortName>
    </alternativeName>
    <alternativeName>
        <fullName evidence="8">Glutaminase PurQ</fullName>
        <ecNumber evidence="8">3.5.1.2</ecNumber>
    </alternativeName>
    <alternativeName>
        <fullName evidence="8">Phosphoribosylformylglycinamidine synthase subunit I</fullName>
    </alternativeName>
</protein>
<evidence type="ECO:0000256" key="7">
    <source>
        <dbReference type="ARBA" id="ARBA00022962"/>
    </source>
</evidence>
<dbReference type="InterPro" id="IPR029062">
    <property type="entry name" value="Class_I_gatase-like"/>
</dbReference>
<dbReference type="OrthoDB" id="9804441at2"/>
<dbReference type="AlphaFoldDB" id="A0A521AFF9"/>
<dbReference type="Gene3D" id="3.40.50.880">
    <property type="match status" value="1"/>
</dbReference>
<dbReference type="PIRSF" id="PIRSF001586">
    <property type="entry name" value="FGAM_synth_I"/>
    <property type="match status" value="1"/>
</dbReference>
<dbReference type="SUPFAM" id="SSF52317">
    <property type="entry name" value="Class I glutamine amidotransferase-like"/>
    <property type="match status" value="1"/>
</dbReference>
<comment type="pathway">
    <text evidence="8">Purine metabolism; IMP biosynthesis via de novo pathway; 5-amino-1-(5-phospho-D-ribosyl)imidazole from N(2)-formyl-N(1)-(5-phospho-D-ribosyl)glycinamide: step 1/2.</text>
</comment>
<evidence type="ECO:0000256" key="1">
    <source>
        <dbReference type="ARBA" id="ARBA00022490"/>
    </source>
</evidence>
<dbReference type="GO" id="GO:0004642">
    <property type="term" value="F:phosphoribosylformylglycinamidine synthase activity"/>
    <property type="evidence" value="ECO:0007669"/>
    <property type="project" value="UniProtKB-UniRule"/>
</dbReference>
<dbReference type="PROSITE" id="PS51273">
    <property type="entry name" value="GATASE_TYPE_1"/>
    <property type="match status" value="1"/>
</dbReference>
<proteinExistence type="inferred from homology"/>
<sequence>MRVGIPVFPGSNCDRDVGWVVESVLGHEAVYLWHSERDLKNVDCIIIPGGFSYGDYLRAGAMAKISPITEAICEFAEKGGLVMGICNGFQILLEAGLLPGAMLPNKTLSFICKFVHLRLENNEIPFTRLYKKGEVLKIPIAHAEGNYTCPEETLKEIEENGQVVVRYCSPEGVVSEDYNPNGSLNNIAGICNKRGNVFGLMPHPERASEAILGSEDGLRMFKSIVESITKV</sequence>
<comment type="catalytic activity">
    <reaction evidence="8">
        <text>L-glutamine + H2O = L-glutamate + NH4(+)</text>
        <dbReference type="Rhea" id="RHEA:15889"/>
        <dbReference type="ChEBI" id="CHEBI:15377"/>
        <dbReference type="ChEBI" id="CHEBI:28938"/>
        <dbReference type="ChEBI" id="CHEBI:29985"/>
        <dbReference type="ChEBI" id="CHEBI:58359"/>
        <dbReference type="EC" id="3.5.1.2"/>
    </reaction>
</comment>
<dbReference type="PANTHER" id="PTHR47552:SF1">
    <property type="entry name" value="PHOSPHORIBOSYLFORMYLGLYCINAMIDINE SYNTHASE SUBUNIT PURQ"/>
    <property type="match status" value="1"/>
</dbReference>
<evidence type="ECO:0000256" key="6">
    <source>
        <dbReference type="ARBA" id="ARBA00022840"/>
    </source>
</evidence>
<comment type="function">
    <text evidence="8">Part of the phosphoribosylformylglycinamidine synthase complex involved in the purines biosynthetic pathway. Catalyzes the ATP-dependent conversion of formylglycinamide ribonucleotide (FGAR) and glutamine to yield formylglycinamidine ribonucleotide (FGAM) and glutamate. The FGAM synthase complex is composed of three subunits. PurQ produces an ammonia molecule by converting glutamine to glutamate. PurL transfers the ammonia molecule to FGAR to form FGAM in an ATP-dependent manner. PurS interacts with PurQ and PurL and is thought to assist in the transfer of the ammonia molecule from PurQ to PurL.</text>
</comment>
<evidence type="ECO:0000313" key="9">
    <source>
        <dbReference type="EMBL" id="SMO33539.1"/>
    </source>
</evidence>
<comment type="subcellular location">
    <subcellularLocation>
        <location evidence="8">Cytoplasm</location>
    </subcellularLocation>
</comment>
<keyword evidence="2 8" id="KW-0436">Ligase</keyword>
<feature type="active site" evidence="8">
    <location>
        <position position="203"/>
    </location>
</feature>
<dbReference type="SMART" id="SM01211">
    <property type="entry name" value="GATase_5"/>
    <property type="match status" value="1"/>
</dbReference>
<comment type="subunit">
    <text evidence="8">Part of the FGAM synthase complex composed of 1 PurL, 1 PurQ and 2 PurS subunits.</text>
</comment>
<accession>A0A521AFF9</accession>
<dbReference type="GO" id="GO:0005737">
    <property type="term" value="C:cytoplasm"/>
    <property type="evidence" value="ECO:0007669"/>
    <property type="project" value="UniProtKB-SubCell"/>
</dbReference>
<evidence type="ECO:0000256" key="3">
    <source>
        <dbReference type="ARBA" id="ARBA00022741"/>
    </source>
</evidence>
<feature type="active site" description="Nucleophile" evidence="8">
    <location>
        <position position="86"/>
    </location>
</feature>
<dbReference type="UniPathway" id="UPA00074">
    <property type="reaction ID" value="UER00128"/>
</dbReference>